<feature type="compositionally biased region" description="Polar residues" evidence="4">
    <location>
        <begin position="520"/>
        <end position="530"/>
    </location>
</feature>
<feature type="compositionally biased region" description="Polar residues" evidence="4">
    <location>
        <begin position="427"/>
        <end position="440"/>
    </location>
</feature>
<dbReference type="Gene3D" id="3.30.70.330">
    <property type="match status" value="2"/>
</dbReference>
<dbReference type="InterPro" id="IPR035979">
    <property type="entry name" value="RBD_domain_sf"/>
</dbReference>
<dbReference type="STRING" id="984486.A0A1E3QR76"/>
<dbReference type="GO" id="GO:0071011">
    <property type="term" value="C:precatalytic spliceosome"/>
    <property type="evidence" value="ECO:0007669"/>
    <property type="project" value="TreeGrafter"/>
</dbReference>
<keyword evidence="3" id="KW-0694">RNA-binding</keyword>
<dbReference type="OrthoDB" id="410044at2759"/>
<evidence type="ECO:0000256" key="2">
    <source>
        <dbReference type="ARBA" id="ARBA00023242"/>
    </source>
</evidence>
<dbReference type="GO" id="GO:0000398">
    <property type="term" value="P:mRNA splicing, via spliceosome"/>
    <property type="evidence" value="ECO:0007669"/>
    <property type="project" value="TreeGrafter"/>
</dbReference>
<dbReference type="EMBL" id="KV454432">
    <property type="protein sequence ID" value="ODQ79562.1"/>
    <property type="molecule type" value="Genomic_DNA"/>
</dbReference>
<dbReference type="GeneID" id="30144971"/>
<dbReference type="PANTHER" id="PTHR13952">
    <property type="entry name" value="U1 SMALL NUCLEAR RIBONUCLEOPROTEIN 70 KD"/>
    <property type="match status" value="1"/>
</dbReference>
<evidence type="ECO:0000256" key="3">
    <source>
        <dbReference type="PROSITE-ProRule" id="PRU00176"/>
    </source>
</evidence>
<feature type="domain" description="RRM" evidence="5">
    <location>
        <begin position="103"/>
        <end position="182"/>
    </location>
</feature>
<dbReference type="GO" id="GO:0003729">
    <property type="term" value="F:mRNA binding"/>
    <property type="evidence" value="ECO:0007669"/>
    <property type="project" value="TreeGrafter"/>
</dbReference>
<dbReference type="SMART" id="SM00360">
    <property type="entry name" value="RRM"/>
    <property type="match status" value="2"/>
</dbReference>
<dbReference type="InterPro" id="IPR000504">
    <property type="entry name" value="RRM_dom"/>
</dbReference>
<protein>
    <recommendedName>
        <fullName evidence="5">RRM domain-containing protein</fullName>
    </recommendedName>
</protein>
<accession>A0A1E3QR76</accession>
<feature type="region of interest" description="Disordered" evidence="4">
    <location>
        <begin position="43"/>
        <end position="97"/>
    </location>
</feature>
<evidence type="ECO:0000313" key="6">
    <source>
        <dbReference type="EMBL" id="ODQ79562.1"/>
    </source>
</evidence>
<feature type="domain" description="RRM" evidence="5">
    <location>
        <begin position="284"/>
        <end position="359"/>
    </location>
</feature>
<dbReference type="SUPFAM" id="SSF54928">
    <property type="entry name" value="RNA-binding domain, RBD"/>
    <property type="match status" value="2"/>
</dbReference>
<reference evidence="7" key="1">
    <citation type="submission" date="2016-05" db="EMBL/GenBank/DDBJ databases">
        <title>Comparative genomics of biotechnologically important yeasts.</title>
        <authorList>
            <consortium name="DOE Joint Genome Institute"/>
            <person name="Riley R."/>
            <person name="Haridas S."/>
            <person name="Wolfe K.H."/>
            <person name="Lopes M.R."/>
            <person name="Hittinger C.T."/>
            <person name="Goker M."/>
            <person name="Salamov A."/>
            <person name="Wisecaver J."/>
            <person name="Long T.M."/>
            <person name="Aerts A.L."/>
            <person name="Barry K."/>
            <person name="Choi C."/>
            <person name="Clum A."/>
            <person name="Coughlan A.Y."/>
            <person name="Deshpande S."/>
            <person name="Douglass A.P."/>
            <person name="Hanson S.J."/>
            <person name="Klenk H.-P."/>
            <person name="Labutti K."/>
            <person name="Lapidus A."/>
            <person name="Lindquist E."/>
            <person name="Lipzen A."/>
            <person name="Meier-Kolthoff J.P."/>
            <person name="Ohm R.A."/>
            <person name="Otillar R.P."/>
            <person name="Pangilinan J."/>
            <person name="Peng Y."/>
            <person name="Rokas A."/>
            <person name="Rosa C.A."/>
            <person name="Scheuner C."/>
            <person name="Sibirny A.A."/>
            <person name="Slot J.C."/>
            <person name="Stielow J.B."/>
            <person name="Sun H."/>
            <person name="Kurtzman C.P."/>
            <person name="Blackwell M."/>
            <person name="Grigoriev I.V."/>
            <person name="Jeffries T.W."/>
        </authorList>
    </citation>
    <scope>NUCLEOTIDE SEQUENCE [LARGE SCALE GENOMIC DNA]</scope>
    <source>
        <strain evidence="7">NRRL Y-12698</strain>
    </source>
</reference>
<organism evidence="6 7">
    <name type="scientific">Babjeviella inositovora NRRL Y-12698</name>
    <dbReference type="NCBI Taxonomy" id="984486"/>
    <lineage>
        <taxon>Eukaryota</taxon>
        <taxon>Fungi</taxon>
        <taxon>Dikarya</taxon>
        <taxon>Ascomycota</taxon>
        <taxon>Saccharomycotina</taxon>
        <taxon>Pichiomycetes</taxon>
        <taxon>Serinales incertae sedis</taxon>
        <taxon>Babjeviella</taxon>
    </lineage>
</organism>
<dbReference type="InterPro" id="IPR012677">
    <property type="entry name" value="Nucleotide-bd_a/b_plait_sf"/>
</dbReference>
<keyword evidence="7" id="KW-1185">Reference proteome</keyword>
<keyword evidence="2" id="KW-0539">Nucleus</keyword>
<evidence type="ECO:0000256" key="4">
    <source>
        <dbReference type="SAM" id="MobiDB-lite"/>
    </source>
</evidence>
<dbReference type="GO" id="GO:0017069">
    <property type="term" value="F:snRNA binding"/>
    <property type="evidence" value="ECO:0007669"/>
    <property type="project" value="TreeGrafter"/>
</dbReference>
<comment type="subcellular location">
    <subcellularLocation>
        <location evidence="1">Nucleus</location>
    </subcellularLocation>
</comment>
<dbReference type="AlphaFoldDB" id="A0A1E3QR76"/>
<dbReference type="CDD" id="cd12453">
    <property type="entry name" value="RRM1_RIM4_like"/>
    <property type="match status" value="1"/>
</dbReference>
<dbReference type="Proteomes" id="UP000094336">
    <property type="component" value="Unassembled WGS sequence"/>
</dbReference>
<feature type="compositionally biased region" description="Polar residues" evidence="4">
    <location>
        <begin position="385"/>
        <end position="405"/>
    </location>
</feature>
<evidence type="ECO:0000313" key="7">
    <source>
        <dbReference type="Proteomes" id="UP000094336"/>
    </source>
</evidence>
<dbReference type="InterPro" id="IPR051183">
    <property type="entry name" value="U1_U11-U12_snRNP_70-35kDa"/>
</dbReference>
<evidence type="ECO:0000256" key="1">
    <source>
        <dbReference type="ARBA" id="ARBA00004123"/>
    </source>
</evidence>
<feature type="compositionally biased region" description="Basic and acidic residues" evidence="4">
    <location>
        <begin position="78"/>
        <end position="90"/>
    </location>
</feature>
<feature type="region of interest" description="Disordered" evidence="4">
    <location>
        <begin position="642"/>
        <end position="681"/>
    </location>
</feature>
<dbReference type="PANTHER" id="PTHR13952:SF6">
    <property type="entry name" value="U11_U12 SMALL NUCLEAR RIBONUCLEOPROTEIN 35 KDA PROTEIN"/>
    <property type="match status" value="1"/>
</dbReference>
<sequence>MSHPKNGDLLAVLTERLHLNAAEEAAKDVEIFGGKENALLNPLSSNLAPPPLIPSDESELDEAGALESEEEVQDAVSEDSKPAKKFDDPQSHNNGSFRGRPSSCVFVASLSSSMSDDHLCMSVTKHFLKWGELSMVKVLRDTSNRPYAFVQFSTDVDAKKAILEGQHSILDGRSIRCESARVNRTLYIAPESVQELGVDHVRESMEEFGEVEQLMPYPLYGGLHPRQARSGDKTSHAFFCKYAYRDDAIRAYANLRNDRAWIVEWAQNLDSPADMLEDVTIDKFSVFVGQLDPRVTEEKLVDRFSNHGPIAEAVLVQRPNNNCFGFIKFETEVAAAAAVEKENHAIFMEKTMHVQYREMHHNNHKRSSEMKLTLAPPPINLPSRRASTGTVSSRSSFGKGNGSFSRNRRASGEIINPRAESMYGSRSFKSNSGFPSYAQASTSSSNEVSSFRSSRFSRNDHNSSKASSVTFKDRGRIDYYAPEDDSTDRTLNDDLEHTLTDDCEKAHTPLKIKGRKEITPGTSPSLNTAGSPGLSKTLYSPSTVGYSDRPDEVLGFKRRGPNVDPGQVQHPPQVSIPHFYYVPTKEVYGSYEYAPIAHGAMPPYYYGAYQPYPQYEGMEYAQGTMPQYYMYYPHHVPFNAGQPSEFAPPHAPTKSTTSDNVGAVAGTNTNVKEGAVEDELN</sequence>
<name>A0A1E3QR76_9ASCO</name>
<dbReference type="PROSITE" id="PS50102">
    <property type="entry name" value="RRM"/>
    <property type="match status" value="2"/>
</dbReference>
<gene>
    <name evidence="6" type="ORF">BABINDRAFT_13877</name>
</gene>
<feature type="region of interest" description="Disordered" evidence="4">
    <location>
        <begin position="361"/>
        <end position="446"/>
    </location>
</feature>
<dbReference type="Pfam" id="PF00076">
    <property type="entry name" value="RRM_1"/>
    <property type="match status" value="2"/>
</dbReference>
<feature type="region of interest" description="Disordered" evidence="4">
    <location>
        <begin position="515"/>
        <end position="544"/>
    </location>
</feature>
<feature type="compositionally biased region" description="Polar residues" evidence="4">
    <location>
        <begin position="653"/>
        <end position="671"/>
    </location>
</feature>
<dbReference type="RefSeq" id="XP_018984890.1">
    <property type="nucleotide sequence ID" value="XM_019127118.1"/>
</dbReference>
<feature type="compositionally biased region" description="Acidic residues" evidence="4">
    <location>
        <begin position="56"/>
        <end position="77"/>
    </location>
</feature>
<evidence type="ECO:0000259" key="5">
    <source>
        <dbReference type="PROSITE" id="PS50102"/>
    </source>
</evidence>
<proteinExistence type="predicted"/>
<dbReference type="InterPro" id="IPR034352">
    <property type="entry name" value="Rim4_RRM1"/>
</dbReference>